<keyword evidence="1" id="KW-0732">Signal</keyword>
<evidence type="ECO:0000256" key="1">
    <source>
        <dbReference type="SAM" id="SignalP"/>
    </source>
</evidence>
<proteinExistence type="predicted"/>
<evidence type="ECO:0000313" key="3">
    <source>
        <dbReference type="Proteomes" id="UP001597168"/>
    </source>
</evidence>
<evidence type="ECO:0000313" key="2">
    <source>
        <dbReference type="EMBL" id="MFD1148267.1"/>
    </source>
</evidence>
<comment type="caution">
    <text evidence="2">The sequence shown here is derived from an EMBL/GenBank/DDBJ whole genome shotgun (WGS) entry which is preliminary data.</text>
</comment>
<dbReference type="Proteomes" id="UP001597168">
    <property type="component" value="Unassembled WGS sequence"/>
</dbReference>
<sequence>MFKVLLSTAIAGLVALGGASVANATETAPVANDAAVAPIDIRMSPLTGLPGSTEYYWTSYGEKFQFEVLLTHVGEERERGVTVFLSVPEALDVQSWGDRWSCEDTVGGIDCHHPDLVVPDEAWPVLYFEADPDYYAYIEDTIDVYATTADYEFAHEGVHYINDSRR</sequence>
<feature type="signal peptide" evidence="1">
    <location>
        <begin position="1"/>
        <end position="24"/>
    </location>
</feature>
<gene>
    <name evidence="2" type="ORF">ACFQ3T_14140</name>
</gene>
<accession>A0ABW3QU45</accession>
<dbReference type="EMBL" id="JBHTLK010000059">
    <property type="protein sequence ID" value="MFD1148267.1"/>
    <property type="molecule type" value="Genomic_DNA"/>
</dbReference>
<organism evidence="2 3">
    <name type="scientific">Saccharothrix hoggarensis</name>
    <dbReference type="NCBI Taxonomy" id="913853"/>
    <lineage>
        <taxon>Bacteria</taxon>
        <taxon>Bacillati</taxon>
        <taxon>Actinomycetota</taxon>
        <taxon>Actinomycetes</taxon>
        <taxon>Pseudonocardiales</taxon>
        <taxon>Pseudonocardiaceae</taxon>
        <taxon>Saccharothrix</taxon>
    </lineage>
</organism>
<name>A0ABW3QU45_9PSEU</name>
<protein>
    <submittedName>
        <fullName evidence="2">Uncharacterized protein</fullName>
    </submittedName>
</protein>
<reference evidence="3" key="1">
    <citation type="journal article" date="2019" name="Int. J. Syst. Evol. Microbiol.">
        <title>The Global Catalogue of Microorganisms (GCM) 10K type strain sequencing project: providing services to taxonomists for standard genome sequencing and annotation.</title>
        <authorList>
            <consortium name="The Broad Institute Genomics Platform"/>
            <consortium name="The Broad Institute Genome Sequencing Center for Infectious Disease"/>
            <person name="Wu L."/>
            <person name="Ma J."/>
        </authorList>
    </citation>
    <scope>NUCLEOTIDE SEQUENCE [LARGE SCALE GENOMIC DNA]</scope>
    <source>
        <strain evidence="3">CCUG 60214</strain>
    </source>
</reference>
<feature type="chain" id="PRO_5046675808" evidence="1">
    <location>
        <begin position="25"/>
        <end position="166"/>
    </location>
</feature>
<keyword evidence="3" id="KW-1185">Reference proteome</keyword>
<dbReference type="RefSeq" id="WP_380723700.1">
    <property type="nucleotide sequence ID" value="NZ_JBHTLK010000059.1"/>
</dbReference>